<organism evidence="1 2">
    <name type="scientific">Rotaria magnacalcarata</name>
    <dbReference type="NCBI Taxonomy" id="392030"/>
    <lineage>
        <taxon>Eukaryota</taxon>
        <taxon>Metazoa</taxon>
        <taxon>Spiralia</taxon>
        <taxon>Gnathifera</taxon>
        <taxon>Rotifera</taxon>
        <taxon>Eurotatoria</taxon>
        <taxon>Bdelloidea</taxon>
        <taxon>Philodinida</taxon>
        <taxon>Philodinidae</taxon>
        <taxon>Rotaria</taxon>
    </lineage>
</organism>
<dbReference type="EMBL" id="CAJOBI010148842">
    <property type="protein sequence ID" value="CAF4802120.1"/>
    <property type="molecule type" value="Genomic_DNA"/>
</dbReference>
<protein>
    <submittedName>
        <fullName evidence="1">Uncharacterized protein</fullName>
    </submittedName>
</protein>
<accession>A0A8S3BC32</accession>
<evidence type="ECO:0000313" key="1">
    <source>
        <dbReference type="EMBL" id="CAF4802120.1"/>
    </source>
</evidence>
<reference evidence="1" key="1">
    <citation type="submission" date="2021-02" db="EMBL/GenBank/DDBJ databases">
        <authorList>
            <person name="Nowell W R."/>
        </authorList>
    </citation>
    <scope>NUCLEOTIDE SEQUENCE</scope>
</reference>
<dbReference type="AlphaFoldDB" id="A0A8S3BC32"/>
<name>A0A8S3BC32_9BILA</name>
<comment type="caution">
    <text evidence="1">The sequence shown here is derived from an EMBL/GenBank/DDBJ whole genome shotgun (WGS) entry which is preliminary data.</text>
</comment>
<sequence length="74" mass="9052">LNRLIDDINVVGDRLKILYMEAVIWTCREKLERRRNDCHENIDSFFEKKSQMLNEIIHQEVDQQRQKLDEIHTK</sequence>
<evidence type="ECO:0000313" key="2">
    <source>
        <dbReference type="Proteomes" id="UP000676336"/>
    </source>
</evidence>
<feature type="non-terminal residue" evidence="1">
    <location>
        <position position="1"/>
    </location>
</feature>
<proteinExistence type="predicted"/>
<gene>
    <name evidence="1" type="ORF">SMN809_LOCUS47228</name>
</gene>
<dbReference type="Proteomes" id="UP000676336">
    <property type="component" value="Unassembled WGS sequence"/>
</dbReference>